<proteinExistence type="predicted"/>
<gene>
    <name evidence="1" type="ORF">EYC87_13630</name>
</gene>
<reference evidence="1" key="1">
    <citation type="submission" date="2019-02" db="EMBL/GenBank/DDBJ databases">
        <authorList>
            <person name="Li S.-H."/>
        </authorList>
    </citation>
    <scope>NUCLEOTIDE SEQUENCE</scope>
    <source>
        <strain evidence="1">IMCC8485</strain>
    </source>
</reference>
<protein>
    <submittedName>
        <fullName evidence="1">Uncharacterized protein</fullName>
    </submittedName>
</protein>
<evidence type="ECO:0000313" key="1">
    <source>
        <dbReference type="EMBL" id="MCX2974630.1"/>
    </source>
</evidence>
<dbReference type="Proteomes" id="UP001143307">
    <property type="component" value="Unassembled WGS sequence"/>
</dbReference>
<organism evidence="1 2">
    <name type="scientific">Candidatus Seongchinamella marina</name>
    <dbReference type="NCBI Taxonomy" id="2518990"/>
    <lineage>
        <taxon>Bacteria</taxon>
        <taxon>Pseudomonadati</taxon>
        <taxon>Pseudomonadota</taxon>
        <taxon>Gammaproteobacteria</taxon>
        <taxon>Cellvibrionales</taxon>
        <taxon>Halieaceae</taxon>
        <taxon>Seongchinamella</taxon>
    </lineage>
</organism>
<comment type="caution">
    <text evidence="1">The sequence shown here is derived from an EMBL/GenBank/DDBJ whole genome shotgun (WGS) entry which is preliminary data.</text>
</comment>
<sequence>MAVPPEWWAESEEDSILVGDHDDVGCIEISTLHKESGEFATDSVEKIARDEAEQSLQWSTVSLGDFRGVSADYQEEGVAIREWYVARGSLLLFITYSCEDENRGMDDSAVDEILDTLIAVSN</sequence>
<evidence type="ECO:0000313" key="2">
    <source>
        <dbReference type="Proteomes" id="UP001143307"/>
    </source>
</evidence>
<accession>A0ABT3SYC9</accession>
<name>A0ABT3SYC9_9GAMM</name>
<keyword evidence="2" id="KW-1185">Reference proteome</keyword>
<dbReference type="EMBL" id="SHNP01000004">
    <property type="protein sequence ID" value="MCX2974630.1"/>
    <property type="molecule type" value="Genomic_DNA"/>
</dbReference>